<evidence type="ECO:0000313" key="2">
    <source>
        <dbReference type="EMBL" id="GEN75501.1"/>
    </source>
</evidence>
<proteinExistence type="predicted"/>
<dbReference type="InterPro" id="IPR045755">
    <property type="entry name" value="FtsL-like"/>
</dbReference>
<organism evidence="2 3">
    <name type="scientific">Chryseobacterium hagamense</name>
    <dbReference type="NCBI Taxonomy" id="395935"/>
    <lineage>
        <taxon>Bacteria</taxon>
        <taxon>Pseudomonadati</taxon>
        <taxon>Bacteroidota</taxon>
        <taxon>Flavobacteriia</taxon>
        <taxon>Flavobacteriales</taxon>
        <taxon>Weeksellaceae</taxon>
        <taxon>Chryseobacterium group</taxon>
        <taxon>Chryseobacterium</taxon>
    </lineage>
</organism>
<keyword evidence="1" id="KW-0472">Membrane</keyword>
<protein>
    <recommendedName>
        <fullName evidence="4">Cell division protein FtsL</fullName>
    </recommendedName>
</protein>
<dbReference type="AlphaFoldDB" id="A0A511YJX3"/>
<accession>A0A511YJX3</accession>
<comment type="caution">
    <text evidence="2">The sequence shown here is derived from an EMBL/GenBank/DDBJ whole genome shotgun (WGS) entry which is preliminary data.</text>
</comment>
<feature type="transmembrane region" description="Helical" evidence="1">
    <location>
        <begin position="60"/>
        <end position="78"/>
    </location>
</feature>
<sequence>MVNREFKLTIHKQSGFTAKQIDNKLAKRATTNRPQKKLTFIDIIKGNFLNRDEIKIHYKYFLLLFVLMMAMIYTNHLVNKKIKIVNALKEETEEYKSRNAYAQSKLIKVKMESELGKEVARDSLMTLENHPHKLLIKLDSTDAKAK</sequence>
<dbReference type="Proteomes" id="UP000321863">
    <property type="component" value="Unassembled WGS sequence"/>
</dbReference>
<evidence type="ECO:0000313" key="3">
    <source>
        <dbReference type="Proteomes" id="UP000321863"/>
    </source>
</evidence>
<evidence type="ECO:0000256" key="1">
    <source>
        <dbReference type="SAM" id="Phobius"/>
    </source>
</evidence>
<dbReference type="Pfam" id="PF19579">
    <property type="entry name" value="FtsL_2"/>
    <property type="match status" value="1"/>
</dbReference>
<evidence type="ECO:0008006" key="4">
    <source>
        <dbReference type="Google" id="ProtNLM"/>
    </source>
</evidence>
<keyword evidence="3" id="KW-1185">Reference proteome</keyword>
<keyword evidence="1" id="KW-1133">Transmembrane helix</keyword>
<gene>
    <name evidence="2" type="ORF">CHA01nite_12410</name>
</gene>
<keyword evidence="1" id="KW-0812">Transmembrane</keyword>
<dbReference type="EMBL" id="BJYJ01000004">
    <property type="protein sequence ID" value="GEN75501.1"/>
    <property type="molecule type" value="Genomic_DNA"/>
</dbReference>
<reference evidence="2 3" key="1">
    <citation type="submission" date="2019-07" db="EMBL/GenBank/DDBJ databases">
        <title>Whole genome shotgun sequence of Chryseobacterium hagamense NBRC 105253.</title>
        <authorList>
            <person name="Hosoyama A."/>
            <person name="Uohara A."/>
            <person name="Ohji S."/>
            <person name="Ichikawa N."/>
        </authorList>
    </citation>
    <scope>NUCLEOTIDE SEQUENCE [LARGE SCALE GENOMIC DNA]</scope>
    <source>
        <strain evidence="2 3">NBRC 105253</strain>
    </source>
</reference>
<name>A0A511YJX3_9FLAO</name>